<gene>
    <name evidence="2" type="ORF">GCM10010170_012600</name>
</gene>
<evidence type="ECO:0000313" key="2">
    <source>
        <dbReference type="EMBL" id="GAA2333394.1"/>
    </source>
</evidence>
<evidence type="ECO:0000256" key="1">
    <source>
        <dbReference type="SAM" id="MobiDB-lite"/>
    </source>
</evidence>
<evidence type="ECO:0000313" key="3">
    <source>
        <dbReference type="Proteomes" id="UP001501444"/>
    </source>
</evidence>
<dbReference type="EMBL" id="BAAARV010000012">
    <property type="protein sequence ID" value="GAA2333394.1"/>
    <property type="molecule type" value="Genomic_DNA"/>
</dbReference>
<reference evidence="3" key="1">
    <citation type="journal article" date="2019" name="Int. J. Syst. Evol. Microbiol.">
        <title>The Global Catalogue of Microorganisms (GCM) 10K type strain sequencing project: providing services to taxonomists for standard genome sequencing and annotation.</title>
        <authorList>
            <consortium name="The Broad Institute Genomics Platform"/>
            <consortium name="The Broad Institute Genome Sequencing Center for Infectious Disease"/>
            <person name="Wu L."/>
            <person name="Ma J."/>
        </authorList>
    </citation>
    <scope>NUCLEOTIDE SEQUENCE [LARGE SCALE GENOMIC DNA]</scope>
    <source>
        <strain evidence="3">JCM 3272</strain>
    </source>
</reference>
<proteinExistence type="predicted"/>
<feature type="region of interest" description="Disordered" evidence="1">
    <location>
        <begin position="34"/>
        <end position="62"/>
    </location>
</feature>
<organism evidence="2 3">
    <name type="scientific">Dactylosporangium salmoneum</name>
    <dbReference type="NCBI Taxonomy" id="53361"/>
    <lineage>
        <taxon>Bacteria</taxon>
        <taxon>Bacillati</taxon>
        <taxon>Actinomycetota</taxon>
        <taxon>Actinomycetes</taxon>
        <taxon>Micromonosporales</taxon>
        <taxon>Micromonosporaceae</taxon>
        <taxon>Dactylosporangium</taxon>
    </lineage>
</organism>
<sequence length="62" mass="6250">MAGYAAAGKEATAAHTAAAMLVAKIARMTSSRGVGCWLKPSTTRRPDGAIGEHRAGEPGEPG</sequence>
<protein>
    <submittedName>
        <fullName evidence="2">Uncharacterized protein</fullName>
    </submittedName>
</protein>
<dbReference type="Proteomes" id="UP001501444">
    <property type="component" value="Unassembled WGS sequence"/>
</dbReference>
<keyword evidence="3" id="KW-1185">Reference proteome</keyword>
<name>A0ABP5SP73_9ACTN</name>
<feature type="compositionally biased region" description="Basic and acidic residues" evidence="1">
    <location>
        <begin position="44"/>
        <end position="62"/>
    </location>
</feature>
<comment type="caution">
    <text evidence="2">The sequence shown here is derived from an EMBL/GenBank/DDBJ whole genome shotgun (WGS) entry which is preliminary data.</text>
</comment>
<accession>A0ABP5SP73</accession>